<feature type="transmembrane region" description="Helical" evidence="6">
    <location>
        <begin position="199"/>
        <end position="219"/>
    </location>
</feature>
<evidence type="ECO:0000259" key="7">
    <source>
        <dbReference type="PROSITE" id="PS50850"/>
    </source>
</evidence>
<keyword evidence="3 6" id="KW-0812">Transmembrane</keyword>
<feature type="transmembrane region" description="Helical" evidence="6">
    <location>
        <begin position="129"/>
        <end position="152"/>
    </location>
</feature>
<feature type="transmembrane region" description="Helical" evidence="6">
    <location>
        <begin position="164"/>
        <end position="187"/>
    </location>
</feature>
<dbReference type="Proteomes" id="UP000184073">
    <property type="component" value="Unassembled WGS sequence"/>
</dbReference>
<keyword evidence="9" id="KW-1185">Reference proteome</keyword>
<keyword evidence="5 6" id="KW-0472">Membrane</keyword>
<dbReference type="PROSITE" id="PS50850">
    <property type="entry name" value="MFS"/>
    <property type="match status" value="1"/>
</dbReference>
<evidence type="ECO:0000313" key="9">
    <source>
        <dbReference type="Proteomes" id="UP000184073"/>
    </source>
</evidence>
<dbReference type="SUPFAM" id="SSF103473">
    <property type="entry name" value="MFS general substrate transporter"/>
    <property type="match status" value="1"/>
</dbReference>
<protein>
    <recommendedName>
        <fullName evidence="7">Major facilitator superfamily (MFS) profile domain-containing protein</fullName>
    </recommendedName>
</protein>
<dbReference type="FunFam" id="1.20.1250.20:FF:000106">
    <property type="entry name" value="MFS transporter, putative"/>
    <property type="match status" value="1"/>
</dbReference>
<evidence type="ECO:0000313" key="8">
    <source>
        <dbReference type="EMBL" id="OJJ04708.1"/>
    </source>
</evidence>
<dbReference type="GO" id="GO:0016020">
    <property type="term" value="C:membrane"/>
    <property type="evidence" value="ECO:0007669"/>
    <property type="project" value="UniProtKB-SubCell"/>
</dbReference>
<keyword evidence="2" id="KW-0813">Transport</keyword>
<comment type="subcellular location">
    <subcellularLocation>
        <location evidence="1">Membrane</location>
        <topology evidence="1">Multi-pass membrane protein</topology>
    </subcellularLocation>
</comment>
<proteinExistence type="predicted"/>
<feature type="transmembrane region" description="Helical" evidence="6">
    <location>
        <begin position="372"/>
        <end position="394"/>
    </location>
</feature>
<feature type="domain" description="Major facilitator superfamily (MFS) profile" evidence="7">
    <location>
        <begin position="38"/>
        <end position="463"/>
    </location>
</feature>
<name>A0A1L9PT40_ASPVE</name>
<evidence type="ECO:0000256" key="1">
    <source>
        <dbReference type="ARBA" id="ARBA00004141"/>
    </source>
</evidence>
<feature type="transmembrane region" description="Helical" evidence="6">
    <location>
        <begin position="104"/>
        <end position="123"/>
    </location>
</feature>
<accession>A0A1L9PT40</accession>
<dbReference type="Gene3D" id="1.20.1250.20">
    <property type="entry name" value="MFS general substrate transporter like domains"/>
    <property type="match status" value="2"/>
</dbReference>
<dbReference type="PANTHER" id="PTHR43791:SF32">
    <property type="entry name" value="MAJOR FACILITATOR SUPERFAMILY (MFS) PROFILE DOMAIN-CONTAINING PROTEIN"/>
    <property type="match status" value="1"/>
</dbReference>
<evidence type="ECO:0000256" key="3">
    <source>
        <dbReference type="ARBA" id="ARBA00022692"/>
    </source>
</evidence>
<dbReference type="InterPro" id="IPR036259">
    <property type="entry name" value="MFS_trans_sf"/>
</dbReference>
<feature type="transmembrane region" description="Helical" evidence="6">
    <location>
        <begin position="437"/>
        <end position="457"/>
    </location>
</feature>
<dbReference type="PANTHER" id="PTHR43791">
    <property type="entry name" value="PERMEASE-RELATED"/>
    <property type="match status" value="1"/>
</dbReference>
<dbReference type="GeneID" id="63733294"/>
<evidence type="ECO:0000256" key="5">
    <source>
        <dbReference type="ARBA" id="ARBA00023136"/>
    </source>
</evidence>
<feature type="transmembrane region" description="Helical" evidence="6">
    <location>
        <begin position="316"/>
        <end position="335"/>
    </location>
</feature>
<dbReference type="RefSeq" id="XP_040670470.1">
    <property type="nucleotide sequence ID" value="XM_040817783.1"/>
</dbReference>
<gene>
    <name evidence="8" type="ORF">ASPVEDRAFT_86091</name>
</gene>
<evidence type="ECO:0000256" key="2">
    <source>
        <dbReference type="ARBA" id="ARBA00022448"/>
    </source>
</evidence>
<reference evidence="9" key="1">
    <citation type="journal article" date="2017" name="Genome Biol.">
        <title>Comparative genomics reveals high biological diversity and specific adaptations in the industrially and medically important fungal genus Aspergillus.</title>
        <authorList>
            <person name="de Vries R.P."/>
            <person name="Riley R."/>
            <person name="Wiebenga A."/>
            <person name="Aguilar-Osorio G."/>
            <person name="Amillis S."/>
            <person name="Uchima C.A."/>
            <person name="Anderluh G."/>
            <person name="Asadollahi M."/>
            <person name="Askin M."/>
            <person name="Barry K."/>
            <person name="Battaglia E."/>
            <person name="Bayram O."/>
            <person name="Benocci T."/>
            <person name="Braus-Stromeyer S.A."/>
            <person name="Caldana C."/>
            <person name="Canovas D."/>
            <person name="Cerqueira G.C."/>
            <person name="Chen F."/>
            <person name="Chen W."/>
            <person name="Choi C."/>
            <person name="Clum A."/>
            <person name="Dos Santos R.A."/>
            <person name="Damasio A.R."/>
            <person name="Diallinas G."/>
            <person name="Emri T."/>
            <person name="Fekete E."/>
            <person name="Flipphi M."/>
            <person name="Freyberg S."/>
            <person name="Gallo A."/>
            <person name="Gournas C."/>
            <person name="Habgood R."/>
            <person name="Hainaut M."/>
            <person name="Harispe M.L."/>
            <person name="Henrissat B."/>
            <person name="Hilden K.S."/>
            <person name="Hope R."/>
            <person name="Hossain A."/>
            <person name="Karabika E."/>
            <person name="Karaffa L."/>
            <person name="Karanyi Z."/>
            <person name="Krasevec N."/>
            <person name="Kuo A."/>
            <person name="Kusch H."/>
            <person name="LaButti K."/>
            <person name="Lagendijk E.L."/>
            <person name="Lapidus A."/>
            <person name="Levasseur A."/>
            <person name="Lindquist E."/>
            <person name="Lipzen A."/>
            <person name="Logrieco A.F."/>
            <person name="MacCabe A."/>
            <person name="Maekelae M.R."/>
            <person name="Malavazi I."/>
            <person name="Melin P."/>
            <person name="Meyer V."/>
            <person name="Mielnichuk N."/>
            <person name="Miskei M."/>
            <person name="Molnar A.P."/>
            <person name="Mule G."/>
            <person name="Ngan C.Y."/>
            <person name="Orejas M."/>
            <person name="Orosz E."/>
            <person name="Ouedraogo J.P."/>
            <person name="Overkamp K.M."/>
            <person name="Park H.-S."/>
            <person name="Perrone G."/>
            <person name="Piumi F."/>
            <person name="Punt P.J."/>
            <person name="Ram A.F."/>
            <person name="Ramon A."/>
            <person name="Rauscher S."/>
            <person name="Record E."/>
            <person name="Riano-Pachon D.M."/>
            <person name="Robert V."/>
            <person name="Roehrig J."/>
            <person name="Ruller R."/>
            <person name="Salamov A."/>
            <person name="Salih N.S."/>
            <person name="Samson R.A."/>
            <person name="Sandor E."/>
            <person name="Sanguinetti M."/>
            <person name="Schuetze T."/>
            <person name="Sepcic K."/>
            <person name="Shelest E."/>
            <person name="Sherlock G."/>
            <person name="Sophianopoulou V."/>
            <person name="Squina F.M."/>
            <person name="Sun H."/>
            <person name="Susca A."/>
            <person name="Todd R.B."/>
            <person name="Tsang A."/>
            <person name="Unkles S.E."/>
            <person name="van de Wiele N."/>
            <person name="van Rossen-Uffink D."/>
            <person name="Oliveira J.V."/>
            <person name="Vesth T.C."/>
            <person name="Visser J."/>
            <person name="Yu J.-H."/>
            <person name="Zhou M."/>
            <person name="Andersen M.R."/>
            <person name="Archer D.B."/>
            <person name="Baker S.E."/>
            <person name="Benoit I."/>
            <person name="Brakhage A.A."/>
            <person name="Braus G.H."/>
            <person name="Fischer R."/>
            <person name="Frisvad J.C."/>
            <person name="Goldman G.H."/>
            <person name="Houbraken J."/>
            <person name="Oakley B."/>
            <person name="Pocsi I."/>
            <person name="Scazzocchio C."/>
            <person name="Seiboth B."/>
            <person name="vanKuyk P.A."/>
            <person name="Wortman J."/>
            <person name="Dyer P.S."/>
            <person name="Grigoriev I.V."/>
        </authorList>
    </citation>
    <scope>NUCLEOTIDE SEQUENCE [LARGE SCALE GENOMIC DNA]</scope>
    <source>
        <strain evidence="9">CBS 583.65</strain>
    </source>
</reference>
<keyword evidence="4 6" id="KW-1133">Transmembrane helix</keyword>
<dbReference type="EMBL" id="KV878132">
    <property type="protein sequence ID" value="OJJ04708.1"/>
    <property type="molecule type" value="Genomic_DNA"/>
</dbReference>
<dbReference type="OrthoDB" id="2985014at2759"/>
<dbReference type="AlphaFoldDB" id="A0A1L9PT40"/>
<feature type="transmembrane region" description="Helical" evidence="6">
    <location>
        <begin position="406"/>
        <end position="425"/>
    </location>
</feature>
<evidence type="ECO:0000256" key="6">
    <source>
        <dbReference type="SAM" id="Phobius"/>
    </source>
</evidence>
<feature type="transmembrane region" description="Helical" evidence="6">
    <location>
        <begin position="344"/>
        <end position="366"/>
    </location>
</feature>
<dbReference type="InterPro" id="IPR020846">
    <property type="entry name" value="MFS_dom"/>
</dbReference>
<dbReference type="InterPro" id="IPR011701">
    <property type="entry name" value="MFS"/>
</dbReference>
<sequence>MNKRNSCTVSIPTDPVEISIDWSEEEEARARRKVDVVLLPCFVLAFFALQIDRANIASALTSTITEDLHITTNQINVGNQLLSLGIFLFEIPSNILLQRVGPRPWLSIQICAWSLVATFQAFIQSHGAFLATRLLLGIMEAGFIPGSLYYISSWYKKSEISVRVALFYLGQNFASATSSLLGAGLLTLDGRAGMAGWRWLFLVDGIISFVIGVLFVLFIPPHRGNGNPLVTFNRWSYFTTRESQILNDRVLLDDPTQAATGAMRISTRDIGHTIRRPRMWLHILVSVTSVCAVHSLMTYAPRIIKLSGFSTVQSNALFSVAPYLAMVINCSLAYLSDCSGHRGLLALVAASWLTVAAGFLTSLAHVSKWTRYVRLVMAGTPYSAIHALNVGWMLSKTTGPQDRSISSALIIMASNLGGIPSGQIFREGDAPLYHRAFSAVTALAGVAWVLTAVLSGYDLRRGRRREGGANC</sequence>
<dbReference type="GO" id="GO:0022857">
    <property type="term" value="F:transmembrane transporter activity"/>
    <property type="evidence" value="ECO:0007669"/>
    <property type="project" value="InterPro"/>
</dbReference>
<dbReference type="VEuPathDB" id="FungiDB:ASPVEDRAFT_86091"/>
<organism evidence="8 9">
    <name type="scientific">Aspergillus versicolor CBS 583.65</name>
    <dbReference type="NCBI Taxonomy" id="1036611"/>
    <lineage>
        <taxon>Eukaryota</taxon>
        <taxon>Fungi</taxon>
        <taxon>Dikarya</taxon>
        <taxon>Ascomycota</taxon>
        <taxon>Pezizomycotina</taxon>
        <taxon>Eurotiomycetes</taxon>
        <taxon>Eurotiomycetidae</taxon>
        <taxon>Eurotiales</taxon>
        <taxon>Aspergillaceae</taxon>
        <taxon>Aspergillus</taxon>
        <taxon>Aspergillus subgen. Nidulantes</taxon>
    </lineage>
</organism>
<dbReference type="Pfam" id="PF07690">
    <property type="entry name" value="MFS_1"/>
    <property type="match status" value="1"/>
</dbReference>
<evidence type="ECO:0000256" key="4">
    <source>
        <dbReference type="ARBA" id="ARBA00022989"/>
    </source>
</evidence>
<feature type="transmembrane region" description="Helical" evidence="6">
    <location>
        <begin position="280"/>
        <end position="304"/>
    </location>
</feature>